<dbReference type="InterPro" id="IPR005630">
    <property type="entry name" value="Terpene_synthase_metal-bd"/>
</dbReference>
<keyword evidence="4" id="KW-0479">Metal-binding</keyword>
<evidence type="ECO:0000259" key="10">
    <source>
        <dbReference type="Pfam" id="PF06075"/>
    </source>
</evidence>
<feature type="domain" description="DUF936" evidence="10">
    <location>
        <begin position="544"/>
        <end position="660"/>
    </location>
</feature>
<evidence type="ECO:0000313" key="13">
    <source>
        <dbReference type="Proteomes" id="UP000188268"/>
    </source>
</evidence>
<dbReference type="SFLD" id="SFLDG01019">
    <property type="entry name" value="Terpene_Cyclase_Like_1_C_Termi"/>
    <property type="match status" value="1"/>
</dbReference>
<evidence type="ECO:0000256" key="3">
    <source>
        <dbReference type="ARBA" id="ARBA00013103"/>
    </source>
</evidence>
<dbReference type="Pfam" id="PF21647">
    <property type="entry name" value="DUF6857"/>
    <property type="match status" value="1"/>
</dbReference>
<organism evidence="12 13">
    <name type="scientific">Corchorus capsularis</name>
    <name type="common">Jute</name>
    <dbReference type="NCBI Taxonomy" id="210143"/>
    <lineage>
        <taxon>Eukaryota</taxon>
        <taxon>Viridiplantae</taxon>
        <taxon>Streptophyta</taxon>
        <taxon>Embryophyta</taxon>
        <taxon>Tracheophyta</taxon>
        <taxon>Spermatophyta</taxon>
        <taxon>Magnoliopsida</taxon>
        <taxon>eudicotyledons</taxon>
        <taxon>Gunneridae</taxon>
        <taxon>Pentapetalae</taxon>
        <taxon>rosids</taxon>
        <taxon>malvids</taxon>
        <taxon>Malvales</taxon>
        <taxon>Malvaceae</taxon>
        <taxon>Grewioideae</taxon>
        <taxon>Apeibeae</taxon>
        <taxon>Corchorus</taxon>
    </lineage>
</organism>
<dbReference type="SFLD" id="SFLDS00005">
    <property type="entry name" value="Isoprenoid_Synthase_Type_I"/>
    <property type="match status" value="1"/>
</dbReference>
<dbReference type="InterPro" id="IPR049172">
    <property type="entry name" value="DUF6857_pln"/>
</dbReference>
<proteinExistence type="predicted"/>
<dbReference type="CDD" id="cd00684">
    <property type="entry name" value="Terpene_cyclase_plant_C1"/>
    <property type="match status" value="1"/>
</dbReference>
<dbReference type="Gramene" id="OMO78203">
    <property type="protein sequence ID" value="OMO78203"/>
    <property type="gene ID" value="CCACVL1_14577"/>
</dbReference>
<comment type="caution">
    <text evidence="12">The sequence shown here is derived from an EMBL/GenBank/DDBJ whole genome shotgun (WGS) entry which is preliminary data.</text>
</comment>
<evidence type="ECO:0000256" key="6">
    <source>
        <dbReference type="ARBA" id="ARBA00023239"/>
    </source>
</evidence>
<dbReference type="PANTHER" id="PTHR31225">
    <property type="entry name" value="OS04G0344100 PROTEIN-RELATED"/>
    <property type="match status" value="1"/>
</dbReference>
<evidence type="ECO:0000256" key="2">
    <source>
        <dbReference type="ARBA" id="ARBA00002383"/>
    </source>
</evidence>
<dbReference type="InterPro" id="IPR008930">
    <property type="entry name" value="Terpenoid_cyclase/PrenylTrfase"/>
</dbReference>
<dbReference type="InterPro" id="IPR001906">
    <property type="entry name" value="Terpene_synth_N"/>
</dbReference>
<dbReference type="FunFam" id="1.50.10.130:FF:000001">
    <property type="entry name" value="Isoprene synthase, chloroplastic"/>
    <property type="match status" value="1"/>
</dbReference>
<feature type="region of interest" description="Disordered" evidence="7">
    <location>
        <begin position="775"/>
        <end position="810"/>
    </location>
</feature>
<evidence type="ECO:0000256" key="1">
    <source>
        <dbReference type="ARBA" id="ARBA00001946"/>
    </source>
</evidence>
<dbReference type="Gene3D" id="1.10.600.10">
    <property type="entry name" value="Farnesyl Diphosphate Synthase"/>
    <property type="match status" value="1"/>
</dbReference>
<evidence type="ECO:0000259" key="11">
    <source>
        <dbReference type="Pfam" id="PF21647"/>
    </source>
</evidence>
<dbReference type="EMBL" id="AWWV01010601">
    <property type="protein sequence ID" value="OMO78203.1"/>
    <property type="molecule type" value="Genomic_DNA"/>
</dbReference>
<dbReference type="GO" id="GO:0016102">
    <property type="term" value="P:diterpenoid biosynthetic process"/>
    <property type="evidence" value="ECO:0007669"/>
    <property type="project" value="InterPro"/>
</dbReference>
<dbReference type="InterPro" id="IPR008949">
    <property type="entry name" value="Isoprenoid_synthase_dom_sf"/>
</dbReference>
<dbReference type="SUPFAM" id="SSF48239">
    <property type="entry name" value="Terpenoid cyclases/Protein prenyltransferases"/>
    <property type="match status" value="1"/>
</dbReference>
<dbReference type="InterPro" id="IPR050148">
    <property type="entry name" value="Terpene_synthase-like"/>
</dbReference>
<dbReference type="Pfam" id="PF06075">
    <property type="entry name" value="DUF936"/>
    <property type="match status" value="1"/>
</dbReference>
<evidence type="ECO:0000259" key="9">
    <source>
        <dbReference type="Pfam" id="PF03936"/>
    </source>
</evidence>
<dbReference type="Pfam" id="PF03936">
    <property type="entry name" value="Terpene_synth_C"/>
    <property type="match status" value="1"/>
</dbReference>
<keyword evidence="13" id="KW-1185">Reference proteome</keyword>
<dbReference type="PANTHER" id="PTHR31225:SF218">
    <property type="entry name" value="GERANIOL SYNTHASE, CHLOROPLASTIC-LIKE"/>
    <property type="match status" value="1"/>
</dbReference>
<feature type="region of interest" description="Disordered" evidence="7">
    <location>
        <begin position="642"/>
        <end position="697"/>
    </location>
</feature>
<reference evidence="12 13" key="1">
    <citation type="submission" date="2013-09" db="EMBL/GenBank/DDBJ databases">
        <title>Corchorus capsularis genome sequencing.</title>
        <authorList>
            <person name="Alam M."/>
            <person name="Haque M.S."/>
            <person name="Islam M.S."/>
            <person name="Emdad E.M."/>
            <person name="Islam M.M."/>
            <person name="Ahmed B."/>
            <person name="Halim A."/>
            <person name="Hossen Q.M.M."/>
            <person name="Hossain M.Z."/>
            <person name="Ahmed R."/>
            <person name="Khan M.M."/>
            <person name="Islam R."/>
            <person name="Rashid M.M."/>
            <person name="Khan S.A."/>
            <person name="Rahman M.S."/>
            <person name="Alam M."/>
        </authorList>
    </citation>
    <scope>NUCLEOTIDE SEQUENCE [LARGE SCALE GENOMIC DNA]</scope>
    <source>
        <strain evidence="13">cv. CVL-1</strain>
        <tissue evidence="12">Whole seedling</tissue>
    </source>
</reference>
<evidence type="ECO:0000256" key="5">
    <source>
        <dbReference type="ARBA" id="ARBA00022842"/>
    </source>
</evidence>
<dbReference type="AlphaFoldDB" id="A0A1R3I6K1"/>
<dbReference type="InterPro" id="IPR044814">
    <property type="entry name" value="Terpene_cyclase_plant_C1"/>
</dbReference>
<dbReference type="InterPro" id="IPR034741">
    <property type="entry name" value="Terpene_cyclase-like_1_C"/>
</dbReference>
<evidence type="ECO:0000313" key="12">
    <source>
        <dbReference type="EMBL" id="OMO78203.1"/>
    </source>
</evidence>
<evidence type="ECO:0000259" key="8">
    <source>
        <dbReference type="Pfam" id="PF01397"/>
    </source>
</evidence>
<dbReference type="EC" id="4.2.3.13" evidence="3"/>
<sequence>MGYSDGPKRSKVERRSAGHLPTVWDAQLINSFTSPYSYETHSTRMEELKQGVLTKLLVDSTEPHDQLDLIDKVQRLGLASHFEKEINHILTQLQYPNYIATDLYTVALQFRLMRQNGFSITTDVFKQFMGRDGKFMDSLREDVSGLLSLYEASYLGFPEEDILEETYNFSSESLSSMVIMKVDEMSSEIVKMIQESLDFPQHWRFPWTESRHFIHIYQRDETMHSVLLEFAKLNYNILQSVYLKEVQQLVGWWKDLNFKEKLPFVRDRLLENYFFAIGGSPELQFPKSRRNLVKLCFVATALDDIYDTYGSLDELEKFTEAINCWDLKAMEELPEYMKVCYSALYGHVSEMAQDALKDNGMDILPYIKKHLMCYIKGYLQEARWIHSGYTPTADEYFENARVSIGVPLCVIYGIFGVLGHSLNKYLSEFIEHESDLVSLTGVITRLIDDLHTAKIEMERGENMNFIYCYMNQKGVSEGKARDHVKALIRSSWKSFNKSIAENYGYAPAVVNVALTLTRCVHRIYRYGDWFEKEDQVISSIMATLAPGILLKLLNGMNTGVKPTSEHRSSLLQVTDIVPAELDEKNLWPKQGFYIKVSDSSHSIYVSLPSDQDDFVLSNKMQLGQFIYVDKLEPGSPVPVVKGAKPLPGRHPLIGTPEPLMGLRRKGEKTEQKVQDSKLQRRGSWGKGPNGSDDISSPLVLKPVPLDFDQCTPVKERPSMRTPMMSPMIRRVAKDGNASASLRCSYGGGLLAKMMDTKGESPALLRKSCVAPSSVSKFPRSKSVCDREPRIPISPLNSAEKKSSTPPPSLRRGREIAASLNMGGDLQNNSNPTVTTQQPQFQFDNISASDNSKSLAMNLPGKLGMLGKEAMQQRETAQKVALQALRDASATESLVRSLKMFSNLSKSAKPEAPASCFDKFLEFHSQIVQAVSDIVSIQAATSATEMAQNSKGEDEPAILHEIVHNSMDQSKNSELSSSKRRAALYKSIAAFPERSEQKTNMGRLLRSNSNPKKAPSTPLSKLPPEAAFGENDENKKPLSSSLSSTIKLGKQIETETANWFMDFLEKALENGIKKSKGNPDGDAKKVPQSLILKVINWVEVEQCDGNKRPVHPKASQIARKLRIKMKNP</sequence>
<evidence type="ECO:0000256" key="4">
    <source>
        <dbReference type="ARBA" id="ARBA00022723"/>
    </source>
</evidence>
<name>A0A1R3I6K1_COCAP</name>
<comment type="cofactor">
    <cofactor evidence="1">
        <name>Mg(2+)</name>
        <dbReference type="ChEBI" id="CHEBI:18420"/>
    </cofactor>
</comment>
<dbReference type="OrthoDB" id="1602505at2759"/>
<evidence type="ECO:0000256" key="7">
    <source>
        <dbReference type="SAM" id="MobiDB-lite"/>
    </source>
</evidence>
<feature type="domain" description="DUF6857" evidence="11">
    <location>
        <begin position="857"/>
        <end position="1097"/>
    </location>
</feature>
<dbReference type="GO" id="GO:0000287">
    <property type="term" value="F:magnesium ion binding"/>
    <property type="evidence" value="ECO:0007669"/>
    <property type="project" value="InterPro"/>
</dbReference>
<comment type="function">
    <text evidence="2">Responsible for the cyclization of trans,trans-farnesyl diphosphate (FPP) to (+)-delta cadinene.</text>
</comment>
<feature type="compositionally biased region" description="Basic and acidic residues" evidence="7">
    <location>
        <begin position="667"/>
        <end position="678"/>
    </location>
</feature>
<feature type="region of interest" description="Disordered" evidence="7">
    <location>
        <begin position="995"/>
        <end position="1039"/>
    </location>
</feature>
<dbReference type="Pfam" id="PF01397">
    <property type="entry name" value="Terpene_synth"/>
    <property type="match status" value="1"/>
</dbReference>
<dbReference type="FunFam" id="1.10.600.10:FF:000007">
    <property type="entry name" value="Isoprene synthase, chloroplastic"/>
    <property type="match status" value="1"/>
</dbReference>
<dbReference type="InterPro" id="IPR036965">
    <property type="entry name" value="Terpene_synth_N_sf"/>
</dbReference>
<keyword evidence="5" id="KW-0460">Magnesium</keyword>
<dbReference type="STRING" id="210143.A0A1R3I6K1"/>
<protein>
    <recommendedName>
        <fullName evidence="3">(+)-delta-cadinene synthase</fullName>
        <ecNumber evidence="3">4.2.3.13</ecNumber>
    </recommendedName>
</protein>
<dbReference type="Gene3D" id="1.50.10.130">
    <property type="entry name" value="Terpene synthase, N-terminal domain"/>
    <property type="match status" value="1"/>
</dbReference>
<feature type="domain" description="Terpene synthase N-terminal" evidence="8">
    <location>
        <begin position="24"/>
        <end position="197"/>
    </location>
</feature>
<keyword evidence="6" id="KW-0456">Lyase</keyword>
<dbReference type="Proteomes" id="UP000188268">
    <property type="component" value="Unassembled WGS sequence"/>
</dbReference>
<dbReference type="GO" id="GO:0047461">
    <property type="term" value="F:(+)-delta-cadinene synthase activity"/>
    <property type="evidence" value="ECO:0007669"/>
    <property type="project" value="UniProtKB-EC"/>
</dbReference>
<gene>
    <name evidence="12" type="ORF">CCACVL1_14577</name>
</gene>
<dbReference type="SUPFAM" id="SSF48576">
    <property type="entry name" value="Terpenoid synthases"/>
    <property type="match status" value="1"/>
</dbReference>
<accession>A0A1R3I6K1</accession>
<dbReference type="InterPro" id="IPR048297">
    <property type="entry name" value="DUF936_dom_pln"/>
</dbReference>
<feature type="domain" description="Terpene synthase metal-binding" evidence="9">
    <location>
        <begin position="254"/>
        <end position="493"/>
    </location>
</feature>